<dbReference type="GO" id="GO:0006826">
    <property type="term" value="P:iron ion transport"/>
    <property type="evidence" value="ECO:0007669"/>
    <property type="project" value="UniProtKB-KW"/>
</dbReference>
<dbReference type="Pfam" id="PF01545">
    <property type="entry name" value="Cation_efflux"/>
    <property type="match status" value="1"/>
</dbReference>
<feature type="transmembrane region" description="Helical" evidence="6">
    <location>
        <begin position="91"/>
        <end position="116"/>
    </location>
</feature>
<keyword evidence="9" id="KW-1185">Reference proteome</keyword>
<reference evidence="8 9" key="1">
    <citation type="submission" date="2013-10" db="EMBL/GenBank/DDBJ databases">
        <title>Salinisphaera japonica YTM-1 Genome Sequencing.</title>
        <authorList>
            <person name="Lai Q."/>
            <person name="Li C."/>
            <person name="Shao Z."/>
        </authorList>
    </citation>
    <scope>NUCLEOTIDE SEQUENCE [LARGE SCALE GENOMIC DNA]</scope>
    <source>
        <strain evidence="8 9">YTM-1</strain>
    </source>
</reference>
<dbReference type="RefSeq" id="WP_184999883.1">
    <property type="nucleotide sequence ID" value="NZ_AYKG01000048.1"/>
</dbReference>
<evidence type="ECO:0000313" key="9">
    <source>
        <dbReference type="Proteomes" id="UP000285310"/>
    </source>
</evidence>
<evidence type="ECO:0000256" key="4">
    <source>
        <dbReference type="ARBA" id="ARBA00022989"/>
    </source>
</evidence>
<dbReference type="GO" id="GO:0006829">
    <property type="term" value="P:zinc ion transport"/>
    <property type="evidence" value="ECO:0007669"/>
    <property type="project" value="UniProtKB-KW"/>
</dbReference>
<dbReference type="InterPro" id="IPR027469">
    <property type="entry name" value="Cation_efflux_TMD_sf"/>
</dbReference>
<dbReference type="GO" id="GO:0008324">
    <property type="term" value="F:monoatomic cation transmembrane transporter activity"/>
    <property type="evidence" value="ECO:0007669"/>
    <property type="project" value="InterPro"/>
</dbReference>
<dbReference type="Proteomes" id="UP000285310">
    <property type="component" value="Unassembled WGS sequence"/>
</dbReference>
<evidence type="ECO:0000256" key="2">
    <source>
        <dbReference type="ARBA" id="ARBA00022448"/>
    </source>
</evidence>
<evidence type="ECO:0000256" key="1">
    <source>
        <dbReference type="ARBA" id="ARBA00004141"/>
    </source>
</evidence>
<dbReference type="InParanoid" id="A0A423PIR3"/>
<protein>
    <recommendedName>
        <fullName evidence="7">Cation efflux protein transmembrane domain-containing protein</fullName>
    </recommendedName>
</protein>
<comment type="caution">
    <text evidence="8">The sequence shown here is derived from an EMBL/GenBank/DDBJ whole genome shotgun (WGS) entry which is preliminary data.</text>
</comment>
<evidence type="ECO:0000256" key="3">
    <source>
        <dbReference type="ARBA" id="ARBA00022692"/>
    </source>
</evidence>
<dbReference type="EMBL" id="AYKG01000048">
    <property type="protein sequence ID" value="ROO25474.1"/>
    <property type="molecule type" value="Genomic_DNA"/>
</dbReference>
<dbReference type="Gene3D" id="1.20.1510.10">
    <property type="entry name" value="Cation efflux protein transmembrane domain"/>
    <property type="match status" value="1"/>
</dbReference>
<evidence type="ECO:0000256" key="6">
    <source>
        <dbReference type="SAM" id="Phobius"/>
    </source>
</evidence>
<keyword evidence="3 6" id="KW-0812">Transmembrane</keyword>
<evidence type="ECO:0000313" key="8">
    <source>
        <dbReference type="EMBL" id="ROO25474.1"/>
    </source>
</evidence>
<evidence type="ECO:0000256" key="5">
    <source>
        <dbReference type="ARBA" id="ARBA00023136"/>
    </source>
</evidence>
<comment type="subcellular location">
    <subcellularLocation>
        <location evidence="1">Membrane</location>
        <topology evidence="1">Multi-pass membrane protein</topology>
    </subcellularLocation>
</comment>
<keyword evidence="2" id="KW-0813">Transport</keyword>
<organism evidence="8 9">
    <name type="scientific">Salinisphaera japonica YTM-1</name>
    <dbReference type="NCBI Taxonomy" id="1209778"/>
    <lineage>
        <taxon>Bacteria</taxon>
        <taxon>Pseudomonadati</taxon>
        <taxon>Pseudomonadota</taxon>
        <taxon>Gammaproteobacteria</taxon>
        <taxon>Salinisphaerales</taxon>
        <taxon>Salinisphaeraceae</taxon>
        <taxon>Salinisphaera</taxon>
    </lineage>
</organism>
<dbReference type="InterPro" id="IPR050291">
    <property type="entry name" value="CDF_Transporter"/>
</dbReference>
<dbReference type="SUPFAM" id="SSF161111">
    <property type="entry name" value="Cation efflux protein transmembrane domain-like"/>
    <property type="match status" value="1"/>
</dbReference>
<feature type="transmembrane region" description="Helical" evidence="6">
    <location>
        <begin position="183"/>
        <end position="204"/>
    </location>
</feature>
<feature type="transmembrane region" description="Helical" evidence="6">
    <location>
        <begin position="144"/>
        <end position="162"/>
    </location>
</feature>
<evidence type="ECO:0000259" key="7">
    <source>
        <dbReference type="Pfam" id="PF01545"/>
    </source>
</evidence>
<dbReference type="PANTHER" id="PTHR43840:SF15">
    <property type="entry name" value="MITOCHONDRIAL METAL TRANSPORTER 1-RELATED"/>
    <property type="match status" value="1"/>
</dbReference>
<feature type="transmembrane region" description="Helical" evidence="6">
    <location>
        <begin position="59"/>
        <end position="79"/>
    </location>
</feature>
<dbReference type="GO" id="GO:0016020">
    <property type="term" value="C:membrane"/>
    <property type="evidence" value="ECO:0007669"/>
    <property type="project" value="UniProtKB-SubCell"/>
</dbReference>
<keyword evidence="5 6" id="KW-0472">Membrane</keyword>
<proteinExistence type="predicted"/>
<dbReference type="InterPro" id="IPR058533">
    <property type="entry name" value="Cation_efflux_TM"/>
</dbReference>
<keyword evidence="4 6" id="KW-1133">Transmembrane helix</keyword>
<sequence length="331" mass="36551">MPSSPPHAAAASHQRRLPADKEKELAAARRQEWATWGLRLTVIAALYGVVGNSQALSAIWFKSLWALWPPLAFLAASALERRPPSRRFPFGFYRAVSIGFLTSALSLVAMGAYLIVSGLQSNVLDDPDKLATISAMPAWWQWPGWWVVAALAYSMAVPLVIGRRRKAHAINLHDKGLYADASMGQVNWMAAATAICGVLGIGLGAAWLDIAATLLIGVAVFGQGLRHLYTAICDLMDEVPRELGSHRITPLVAKIHRQIQAEPWVETVRVRLREEGRMLTGIALICPDESRARLVDMEALRDTITDLDWRLLDFQLVPVSRADFERECSAR</sequence>
<gene>
    <name evidence="8" type="ORF">SAJA_13125</name>
</gene>
<accession>A0A423PIR3</accession>
<dbReference type="PANTHER" id="PTHR43840">
    <property type="entry name" value="MITOCHONDRIAL METAL TRANSPORTER 1-RELATED"/>
    <property type="match status" value="1"/>
</dbReference>
<name>A0A423PIR3_9GAMM</name>
<feature type="domain" description="Cation efflux protein transmembrane" evidence="7">
    <location>
        <begin position="40"/>
        <end position="236"/>
    </location>
</feature>
<dbReference type="AlphaFoldDB" id="A0A423PIR3"/>